<accession>A0A8S9SF06</accession>
<gene>
    <name evidence="2" type="ORF">F2Q69_00035506</name>
</gene>
<evidence type="ECO:0000256" key="1">
    <source>
        <dbReference type="SAM" id="MobiDB-lite"/>
    </source>
</evidence>
<evidence type="ECO:0000313" key="3">
    <source>
        <dbReference type="Proteomes" id="UP000712600"/>
    </source>
</evidence>
<feature type="region of interest" description="Disordered" evidence="1">
    <location>
        <begin position="150"/>
        <end position="204"/>
    </location>
</feature>
<reference evidence="2" key="1">
    <citation type="submission" date="2019-12" db="EMBL/GenBank/DDBJ databases">
        <title>Genome sequencing and annotation of Brassica cretica.</title>
        <authorList>
            <person name="Studholme D.J."/>
            <person name="Sarris P."/>
        </authorList>
    </citation>
    <scope>NUCLEOTIDE SEQUENCE</scope>
    <source>
        <strain evidence="2">PFS-109/04</strain>
        <tissue evidence="2">Leaf</tissue>
    </source>
</reference>
<dbReference type="AlphaFoldDB" id="A0A8S9SF06"/>
<sequence length="269" mass="30099">MRSAHANRHAEARVLRCMNTRHAEGQVDVEVSSGMAREHATGHVDAHVSPRMRPEACMTTHRRLVPKDCPEEKEGSFRVLISPDQFIQDIEVGFWDLASRYQDEDLEGIKGVSDIGDGFRARIAGPGRVQTLAHTNQGSSEENVRRNNNLFGHDQEIPPKENFPPNRTVRGRPEIGDSESSVQGPRPVRRNNPIEPEVHDQSQQGVGMEHTLKMLHDVIVRSLQQPQVQPQPFMPPQPTVASPMLPLITAMKNMKTPHFEGGTDPFQAD</sequence>
<name>A0A8S9SF06_BRACR</name>
<organism evidence="2 3">
    <name type="scientific">Brassica cretica</name>
    <name type="common">Mustard</name>
    <dbReference type="NCBI Taxonomy" id="69181"/>
    <lineage>
        <taxon>Eukaryota</taxon>
        <taxon>Viridiplantae</taxon>
        <taxon>Streptophyta</taxon>
        <taxon>Embryophyta</taxon>
        <taxon>Tracheophyta</taxon>
        <taxon>Spermatophyta</taxon>
        <taxon>Magnoliopsida</taxon>
        <taxon>eudicotyledons</taxon>
        <taxon>Gunneridae</taxon>
        <taxon>Pentapetalae</taxon>
        <taxon>rosids</taxon>
        <taxon>malvids</taxon>
        <taxon>Brassicales</taxon>
        <taxon>Brassicaceae</taxon>
        <taxon>Brassiceae</taxon>
        <taxon>Brassica</taxon>
    </lineage>
</organism>
<proteinExistence type="predicted"/>
<dbReference type="Proteomes" id="UP000712600">
    <property type="component" value="Unassembled WGS sequence"/>
</dbReference>
<comment type="caution">
    <text evidence="2">The sequence shown here is derived from an EMBL/GenBank/DDBJ whole genome shotgun (WGS) entry which is preliminary data.</text>
</comment>
<protein>
    <submittedName>
        <fullName evidence="2">Uncharacterized protein</fullName>
    </submittedName>
</protein>
<evidence type="ECO:0000313" key="2">
    <source>
        <dbReference type="EMBL" id="KAF3599464.1"/>
    </source>
</evidence>
<dbReference type="EMBL" id="QGKX02000004">
    <property type="protein sequence ID" value="KAF3599464.1"/>
    <property type="molecule type" value="Genomic_DNA"/>
</dbReference>